<dbReference type="AlphaFoldDB" id="A0A3S4YL46"/>
<dbReference type="InterPro" id="IPR001150">
    <property type="entry name" value="Gly_radical"/>
</dbReference>
<name>A0A3S4YL46_SERFO</name>
<evidence type="ECO:0000256" key="1">
    <source>
        <dbReference type="ARBA" id="ARBA00022818"/>
    </source>
</evidence>
<dbReference type="Pfam" id="PF02901">
    <property type="entry name" value="PFL-like"/>
    <property type="match status" value="3"/>
</dbReference>
<comment type="catalytic activity">
    <reaction evidence="3">
        <text>choline = trimethylamine + acetaldehyde</text>
        <dbReference type="Rhea" id="RHEA:35095"/>
        <dbReference type="ChEBI" id="CHEBI:15343"/>
        <dbReference type="ChEBI" id="CHEBI:15354"/>
        <dbReference type="ChEBI" id="CHEBI:58389"/>
        <dbReference type="EC" id="4.3.99.4"/>
    </reaction>
</comment>
<dbReference type="GO" id="GO:0005829">
    <property type="term" value="C:cytosol"/>
    <property type="evidence" value="ECO:0007669"/>
    <property type="project" value="TreeGrafter"/>
</dbReference>
<keyword evidence="1 3" id="KW-0556">Organic radical</keyword>
<comment type="PTM">
    <text evidence="3">Requires the activating protein CutD to generate the key active site glycyl radical on Gly-1114 that is involved in catalysis.</text>
</comment>
<feature type="domain" description="PFL" evidence="6">
    <location>
        <begin position="353"/>
        <end position="1011"/>
    </location>
</feature>
<dbReference type="InterPro" id="IPR030897">
    <property type="entry name" value="Choline_CutC"/>
</dbReference>
<dbReference type="PROSITE" id="PS51554">
    <property type="entry name" value="PFL"/>
    <property type="match status" value="2"/>
</dbReference>
<dbReference type="InterPro" id="IPR051215">
    <property type="entry name" value="GRE"/>
</dbReference>
<gene>
    <name evidence="7" type="primary">csdB_1</name>
    <name evidence="3" type="synonym">cutC</name>
    <name evidence="7" type="ORF">NCTC13193_00654</name>
</gene>
<feature type="domain" description="Glycine radical" evidence="5">
    <location>
        <begin position="1018"/>
        <end position="1139"/>
    </location>
</feature>
<dbReference type="PROSITE" id="PS00850">
    <property type="entry name" value="GLY_RADICAL_1"/>
    <property type="match status" value="1"/>
</dbReference>
<dbReference type="PANTHER" id="PTHR43641:SF2">
    <property type="entry name" value="DEHYDRATASE YBIW-RELATED"/>
    <property type="match status" value="1"/>
</dbReference>
<dbReference type="HAMAP" id="MF_02058">
    <property type="entry name" value="Choline_CutC"/>
    <property type="match status" value="1"/>
</dbReference>
<comment type="function">
    <text evidence="3">Glycine radical enzyme that catalyzes the cleavage of a C-N bond in choline, producing trimethylamine (TMA) and acetaldehyde.</text>
</comment>
<dbReference type="Gene3D" id="3.20.70.20">
    <property type="match status" value="2"/>
</dbReference>
<dbReference type="EMBL" id="LR134492">
    <property type="protein sequence ID" value="VEI63107.1"/>
    <property type="molecule type" value="Genomic_DNA"/>
</dbReference>
<evidence type="ECO:0000256" key="4">
    <source>
        <dbReference type="PROSITE-ProRule" id="PRU00493"/>
    </source>
</evidence>
<feature type="domain" description="PFL" evidence="6">
    <location>
        <begin position="8"/>
        <end position="314"/>
    </location>
</feature>
<dbReference type="GO" id="GO:0042426">
    <property type="term" value="P:choline catabolic process"/>
    <property type="evidence" value="ECO:0007669"/>
    <property type="project" value="UniProtKB-UniRule"/>
</dbReference>
<comment type="similarity">
    <text evidence="3">Belongs to the glycyl radical enzyme (GRE) family. CutC subfamily.</text>
</comment>
<dbReference type="CDD" id="cd01677">
    <property type="entry name" value="PFL2_DhaB_BssA"/>
    <property type="match status" value="1"/>
</dbReference>
<protein>
    <recommendedName>
        <fullName evidence="3">Choline trimethylamine-lyase</fullName>
        <shortName evidence="3">Choline TMA-lyase</shortName>
        <ecNumber evidence="3">4.3.99.4</ecNumber>
    </recommendedName>
    <alternativeName>
        <fullName evidence="3">Choline utilization protein C</fullName>
    </alternativeName>
</protein>
<dbReference type="EC" id="4.3.99.4" evidence="3"/>
<dbReference type="Proteomes" id="UP000270487">
    <property type="component" value="Chromosome"/>
</dbReference>
<dbReference type="NCBIfam" id="TIGR04394">
    <property type="entry name" value="choline_CutC"/>
    <property type="match status" value="1"/>
</dbReference>
<evidence type="ECO:0000256" key="2">
    <source>
        <dbReference type="ARBA" id="ARBA00023239"/>
    </source>
</evidence>
<proteinExistence type="inferred from homology"/>
<evidence type="ECO:0000259" key="5">
    <source>
        <dbReference type="PROSITE" id="PS51149"/>
    </source>
</evidence>
<evidence type="ECO:0000259" key="6">
    <source>
        <dbReference type="PROSITE" id="PS51554"/>
    </source>
</evidence>
<feature type="modified residue" description="Glycine radical" evidence="3 4">
    <location>
        <position position="1114"/>
    </location>
</feature>
<feature type="active site" description="Cysteine radical intermediate" evidence="3">
    <location>
        <position position="782"/>
    </location>
</feature>
<dbReference type="GO" id="GO:0120525">
    <property type="term" value="F:choline trimethylamine lyase activity"/>
    <property type="evidence" value="ECO:0007669"/>
    <property type="project" value="UniProtKB-EC"/>
</dbReference>
<dbReference type="InterPro" id="IPR019777">
    <property type="entry name" value="Form_AcTrfase_GR_CS"/>
</dbReference>
<evidence type="ECO:0000256" key="3">
    <source>
        <dbReference type="HAMAP-Rule" id="MF_02058"/>
    </source>
</evidence>
<reference evidence="7 8" key="1">
    <citation type="submission" date="2018-12" db="EMBL/GenBank/DDBJ databases">
        <authorList>
            <consortium name="Pathogen Informatics"/>
        </authorList>
    </citation>
    <scope>NUCLEOTIDE SEQUENCE [LARGE SCALE GENOMIC DNA]</scope>
    <source>
        <strain evidence="7 8">NCTC13193</strain>
    </source>
</reference>
<comment type="pathway">
    <text evidence="3">Amine and polyamine metabolism; choline degradation.</text>
</comment>
<dbReference type="Pfam" id="PF01228">
    <property type="entry name" value="Gly_radical"/>
    <property type="match status" value="1"/>
</dbReference>
<sequence length="1139" mass="126401">MAHYSLTPRVKLLAERLLSQNSTISTERAAILETLGGDVAGMPQLVKNAKLFNELVKQLPGYIGPDELIIGSQSSTPRAAVFHSESELRSPSAFTAFGQTSPDYLAVITKGLFAIEAEMEDRARSIGSAVSRSGLDEVNQCRAMIYACNAAMHLAQKLASKAENMAAVENHPYRKAELQEAAAMLKKVPAYGASSFKEACQSFYFFQLALHLENGSYAVYPGGFDKLLYSFYQQDITRGVLTPEQAYEIVECLWLKLCELSEVRAPRELDGYPMFDAMLHGVRLDDPALVINDLSAMLLAARSNLMTLNSNLQVKLFAGQAGARLQYSAPSAPFVAASAQDVATHKLMEGLTPRLQRLRDNYLDARPSVSIYRAITFTEMAKNNPGLPTILLRAKSFRAACETAPILIQKDELIVGHPCGKPRAGAFSPDIAWRWVRDELDTMGTRPQDPFVISEADKKTIREEIVPFWEGRSLDEICEAQYREAGVWAFSGETFVSDLSYHQINGGGDTCPGYDILLFTKGMNGIKADAQQHLAALSMENPADIDKIYFYKAAIETCDGVVAYAKRIADKARELAAVEQDPARRAELLTIAETNENVPANPPKTLQEALQSIWTVESLFEVEENQTGLSLGRLDQYCYPMYQADIESGRLTQEQALELLQAFIIKCAELMWMSSELGAKYFAGYQPFINLTIGGQKRSGGDACNDLTYLIMDAVRFVKVYQPSLACRIHNQSPQKYMEKIVDVVKAGMGFPACHFDDSHIKMMLRKGFDFEDARDYCLMGCVEPQKSGRIYQWTSTGYTQWPIAIEFVLNRGRMVLFDSYQGLDTGELSTLKTYEEFDNAVKAQIAHIVKLSAIGTVISQRVHRDVAPKPLMSLLVEGCMEQGKDVAAGGAVINHGPGLIFSGLATYVDSMAAIRKLVYQDGKYTLEQIRDALLANFEGFEQLRRDCLNAPKYGNDDDTVDQYALDITEWTERECRKYKMLYSTLSHGTLSISNNTPIGELTAATPNGRLAWMPLSDGISPTQGADKQGPTAIIKSVSKMNVETMNIGMVHNFKFLKGLLDTPEGKNGLITLLRTASILGNGQMQFSYVDNEVLKQAQVEPEKYRDLIVRVAGYSAYFVELCKEVQDEIISRTVIEKF</sequence>
<dbReference type="PROSITE" id="PS51149">
    <property type="entry name" value="GLY_RADICAL_2"/>
    <property type="match status" value="1"/>
</dbReference>
<organism evidence="7 8">
    <name type="scientific">Serratia fonticola</name>
    <dbReference type="NCBI Taxonomy" id="47917"/>
    <lineage>
        <taxon>Bacteria</taxon>
        <taxon>Pseudomonadati</taxon>
        <taxon>Pseudomonadota</taxon>
        <taxon>Gammaproteobacteria</taxon>
        <taxon>Enterobacterales</taxon>
        <taxon>Yersiniaceae</taxon>
        <taxon>Serratia</taxon>
    </lineage>
</organism>
<accession>A0A3S4YL46</accession>
<dbReference type="SUPFAM" id="SSF51998">
    <property type="entry name" value="PFL-like glycyl radical enzymes"/>
    <property type="match status" value="2"/>
</dbReference>
<dbReference type="InterPro" id="IPR004184">
    <property type="entry name" value="PFL_dom"/>
</dbReference>
<dbReference type="UniPathway" id="UPA01069"/>
<evidence type="ECO:0000313" key="7">
    <source>
        <dbReference type="EMBL" id="VEI63107.1"/>
    </source>
</evidence>
<dbReference type="PANTHER" id="PTHR43641">
    <property type="entry name" value="FORMATE ACETYLTRANSFERASE 3-RELATED"/>
    <property type="match status" value="1"/>
</dbReference>
<feature type="active site" description="Proton acceptor" evidence="3">
    <location>
        <position position="784"/>
    </location>
</feature>
<keyword evidence="2 3" id="KW-0456">Lyase</keyword>
<evidence type="ECO:0000313" key="8">
    <source>
        <dbReference type="Proteomes" id="UP000270487"/>
    </source>
</evidence>